<dbReference type="Proteomes" id="UP000332933">
    <property type="component" value="Unassembled WGS sequence"/>
</dbReference>
<dbReference type="AlphaFoldDB" id="A0A485KWU9"/>
<feature type="compositionally biased region" description="Basic and acidic residues" evidence="1">
    <location>
        <begin position="1"/>
        <end position="11"/>
    </location>
</feature>
<evidence type="ECO:0000313" key="4">
    <source>
        <dbReference type="Proteomes" id="UP000332933"/>
    </source>
</evidence>
<evidence type="ECO:0000313" key="3">
    <source>
        <dbReference type="EMBL" id="VFT89762.1"/>
    </source>
</evidence>
<feature type="compositionally biased region" description="Basic residues" evidence="1">
    <location>
        <begin position="21"/>
        <end position="31"/>
    </location>
</feature>
<reference evidence="3 4" key="1">
    <citation type="submission" date="2019-03" db="EMBL/GenBank/DDBJ databases">
        <authorList>
            <person name="Gaulin E."/>
            <person name="Dumas B."/>
        </authorList>
    </citation>
    <scope>NUCLEOTIDE SEQUENCE [LARGE SCALE GENOMIC DNA]</scope>
    <source>
        <strain evidence="3">CBS 568.67</strain>
    </source>
</reference>
<evidence type="ECO:0000256" key="1">
    <source>
        <dbReference type="SAM" id="MobiDB-lite"/>
    </source>
</evidence>
<organism evidence="3 4">
    <name type="scientific">Aphanomyces stellatus</name>
    <dbReference type="NCBI Taxonomy" id="120398"/>
    <lineage>
        <taxon>Eukaryota</taxon>
        <taxon>Sar</taxon>
        <taxon>Stramenopiles</taxon>
        <taxon>Oomycota</taxon>
        <taxon>Saprolegniomycetes</taxon>
        <taxon>Saprolegniales</taxon>
        <taxon>Verrucalvaceae</taxon>
        <taxon>Aphanomyces</taxon>
    </lineage>
</organism>
<dbReference type="EMBL" id="VJMH01005409">
    <property type="protein sequence ID" value="KAF0696319.1"/>
    <property type="molecule type" value="Genomic_DNA"/>
</dbReference>
<gene>
    <name evidence="3" type="primary">Aste57867_12916</name>
    <name evidence="2" type="ORF">As57867_012868</name>
    <name evidence="3" type="ORF">ASTE57867_12916</name>
</gene>
<name>A0A485KWU9_9STRA</name>
<dbReference type="OrthoDB" id="10540143at2759"/>
<feature type="region of interest" description="Disordered" evidence="1">
    <location>
        <begin position="1"/>
        <end position="32"/>
    </location>
</feature>
<dbReference type="EMBL" id="CAADRA010005430">
    <property type="protein sequence ID" value="VFT89762.1"/>
    <property type="molecule type" value="Genomic_DNA"/>
</dbReference>
<keyword evidence="4" id="KW-1185">Reference proteome</keyword>
<protein>
    <submittedName>
        <fullName evidence="3">Aste57867_12916 protein</fullName>
    </submittedName>
</protein>
<proteinExistence type="predicted"/>
<sequence>MQPRVVEHDTIMMEQATKTKEPRRRRSRPFHRQSECLRKRKYRASKRGERKLLEAELRYYEDQLEGQMLAHHSHTSWEAKAIASFQQRLAAYRHHNTLESTVQQQIQLVQALQAWVSAQQQQQPPKSILQSTIHATSPPWLHATLVADPVARQYGYEWLSERVFNSAMSARDGRYPFGGSVVDTATLRMHTCDDDNDGRRTISAMETHSQHTILHNFHAVAAVVRAEMLQIGRTINISSEVVDVASAGYIIYEHSVHQRLGTSLRNVIRFFYPAQNCVVITYCSVLEDECHPLQDGELRPHGFAWMILERVTDSITLLRDSRLQYSPVTTQGPISLADHGRIFGQVTTEEAIASDGYLDKIQAAAEANYVAMQEGMVRGICRRLDRTSLDCDADSVLM</sequence>
<accession>A0A485KWU9</accession>
<evidence type="ECO:0000313" key="2">
    <source>
        <dbReference type="EMBL" id="KAF0696319.1"/>
    </source>
</evidence>
<reference evidence="2" key="2">
    <citation type="submission" date="2019-06" db="EMBL/GenBank/DDBJ databases">
        <title>Genomics analysis of Aphanomyces spp. identifies a new class of oomycete effector associated with host adaptation.</title>
        <authorList>
            <person name="Gaulin E."/>
        </authorList>
    </citation>
    <scope>NUCLEOTIDE SEQUENCE</scope>
    <source>
        <strain evidence="2">CBS 578.67</strain>
    </source>
</reference>